<accession>A0ABR2L319</accession>
<feature type="coiled-coil region" evidence="1">
    <location>
        <begin position="239"/>
        <end position="266"/>
    </location>
</feature>
<evidence type="ECO:0000256" key="1">
    <source>
        <dbReference type="SAM" id="Coils"/>
    </source>
</evidence>
<proteinExistence type="predicted"/>
<protein>
    <submittedName>
        <fullName evidence="3">Uncharacterized protein</fullName>
    </submittedName>
</protein>
<feature type="compositionally biased region" description="Polar residues" evidence="2">
    <location>
        <begin position="174"/>
        <end position="203"/>
    </location>
</feature>
<evidence type="ECO:0000313" key="3">
    <source>
        <dbReference type="EMBL" id="KAK8897780.1"/>
    </source>
</evidence>
<organism evidence="3 4">
    <name type="scientific">Tritrichomonas musculus</name>
    <dbReference type="NCBI Taxonomy" id="1915356"/>
    <lineage>
        <taxon>Eukaryota</taxon>
        <taxon>Metamonada</taxon>
        <taxon>Parabasalia</taxon>
        <taxon>Tritrichomonadida</taxon>
        <taxon>Tritrichomonadidae</taxon>
        <taxon>Tritrichomonas</taxon>
    </lineage>
</organism>
<dbReference type="EMBL" id="JAPFFF010000001">
    <property type="protein sequence ID" value="KAK8897780.1"/>
    <property type="molecule type" value="Genomic_DNA"/>
</dbReference>
<sequence>MSHKQQKNKQPHLAVANMPFTPMTHKIEKPTATPYRPLQVNDLATPKINKSHSSVDKIEMIALQPEPQPHIEQQLLQEHQLEKQYTKPTHQQIQKYQKINKRSSNVDDAITDKENENLNDMNDTSNDLKDLKNALYTCLQVVERLENKEKEEELRRKTYKNIQIQTSPLPPKITNRTQRKQSSNQLPENINTSNEINSDNNLKAQKHYNNINKISSGVKQGDEKANQLANGSAMSDNGDNDLQEKMKAMTILLQKLQSRIDEIDNSNQK</sequence>
<reference evidence="3 4" key="1">
    <citation type="submission" date="2024-04" db="EMBL/GenBank/DDBJ databases">
        <title>Tritrichomonas musculus Genome.</title>
        <authorList>
            <person name="Alves-Ferreira E."/>
            <person name="Grigg M."/>
            <person name="Lorenzi H."/>
            <person name="Galac M."/>
        </authorList>
    </citation>
    <scope>NUCLEOTIDE SEQUENCE [LARGE SCALE GENOMIC DNA]</scope>
    <source>
        <strain evidence="3 4">EAF2021</strain>
    </source>
</reference>
<feature type="coiled-coil region" evidence="1">
    <location>
        <begin position="128"/>
        <end position="162"/>
    </location>
</feature>
<feature type="region of interest" description="Disordered" evidence="2">
    <location>
        <begin position="216"/>
        <end position="236"/>
    </location>
</feature>
<feature type="compositionally biased region" description="Basic residues" evidence="2">
    <location>
        <begin position="1"/>
        <end position="10"/>
    </location>
</feature>
<comment type="caution">
    <text evidence="3">The sequence shown here is derived from an EMBL/GenBank/DDBJ whole genome shotgun (WGS) entry which is preliminary data.</text>
</comment>
<evidence type="ECO:0000313" key="4">
    <source>
        <dbReference type="Proteomes" id="UP001470230"/>
    </source>
</evidence>
<keyword evidence="1" id="KW-0175">Coiled coil</keyword>
<feature type="compositionally biased region" description="Polar residues" evidence="2">
    <location>
        <begin position="227"/>
        <end position="236"/>
    </location>
</feature>
<feature type="region of interest" description="Disordered" evidence="2">
    <location>
        <begin position="164"/>
        <end position="203"/>
    </location>
</feature>
<dbReference type="Proteomes" id="UP001470230">
    <property type="component" value="Unassembled WGS sequence"/>
</dbReference>
<keyword evidence="4" id="KW-1185">Reference proteome</keyword>
<evidence type="ECO:0000256" key="2">
    <source>
        <dbReference type="SAM" id="MobiDB-lite"/>
    </source>
</evidence>
<gene>
    <name evidence="3" type="ORF">M9Y10_000008</name>
</gene>
<feature type="region of interest" description="Disordered" evidence="2">
    <location>
        <begin position="1"/>
        <end position="20"/>
    </location>
</feature>
<name>A0ABR2L319_9EUKA</name>